<dbReference type="OrthoDB" id="2570975at2759"/>
<gene>
    <name evidence="2" type="ORF">DFP72DRAFT_808139</name>
</gene>
<keyword evidence="3" id="KW-1185">Reference proteome</keyword>
<dbReference type="AlphaFoldDB" id="A0A8H6I644"/>
<evidence type="ECO:0000313" key="3">
    <source>
        <dbReference type="Proteomes" id="UP000521943"/>
    </source>
</evidence>
<feature type="region of interest" description="Disordered" evidence="1">
    <location>
        <begin position="1"/>
        <end position="46"/>
    </location>
</feature>
<feature type="compositionally biased region" description="Low complexity" evidence="1">
    <location>
        <begin position="1"/>
        <end position="25"/>
    </location>
</feature>
<accession>A0A8H6I644</accession>
<evidence type="ECO:0000256" key="1">
    <source>
        <dbReference type="SAM" id="MobiDB-lite"/>
    </source>
</evidence>
<dbReference type="Proteomes" id="UP000521943">
    <property type="component" value="Unassembled WGS sequence"/>
</dbReference>
<sequence>MRLSSSSTSSLKKSSAKSSKNGKNAKGNKKRSGLGRRASNSALKATTTTIKITISTTTGPRRQHQRNAKALLYGRAAATRAQATIAIPSTAAAAPAPISALKDLPRPAQREVCSAKILQADASLAGVPPQYVRDHLEDSGPALLQGMSGIQVLRSQARLESEGTHVQVVLPQTCVEAPTHVLALCSAPSSSSSSPAAPCMAAIQSVIPVHALVLAAHCANMPALPPSSPSTSTQEGLTLTTLPVVPLVLPSPSTFPILAGFLYHKNTHTLISQLLAPLPIPSTLETSQVHELPALGRVLAGHGREVVVRMCERVWGVWMNARAVGVVEEEVWDACEVAWEVCGVAMGLCGVSSS</sequence>
<organism evidence="2 3">
    <name type="scientific">Ephemerocybe angulata</name>
    <dbReference type="NCBI Taxonomy" id="980116"/>
    <lineage>
        <taxon>Eukaryota</taxon>
        <taxon>Fungi</taxon>
        <taxon>Dikarya</taxon>
        <taxon>Basidiomycota</taxon>
        <taxon>Agaricomycotina</taxon>
        <taxon>Agaricomycetes</taxon>
        <taxon>Agaricomycetidae</taxon>
        <taxon>Agaricales</taxon>
        <taxon>Agaricineae</taxon>
        <taxon>Psathyrellaceae</taxon>
        <taxon>Ephemerocybe</taxon>
    </lineage>
</organism>
<proteinExistence type="predicted"/>
<dbReference type="EMBL" id="JACGCI010000019">
    <property type="protein sequence ID" value="KAF6758138.1"/>
    <property type="molecule type" value="Genomic_DNA"/>
</dbReference>
<protein>
    <submittedName>
        <fullName evidence="2">Uncharacterized protein</fullName>
    </submittedName>
</protein>
<reference evidence="2 3" key="1">
    <citation type="submission" date="2020-07" db="EMBL/GenBank/DDBJ databases">
        <title>Comparative genomics of pyrophilous fungi reveals a link between fire events and developmental genes.</title>
        <authorList>
            <consortium name="DOE Joint Genome Institute"/>
            <person name="Steindorff A.S."/>
            <person name="Carver A."/>
            <person name="Calhoun S."/>
            <person name="Stillman K."/>
            <person name="Liu H."/>
            <person name="Lipzen A."/>
            <person name="Pangilinan J."/>
            <person name="Labutti K."/>
            <person name="Bruns T.D."/>
            <person name="Grigoriev I.V."/>
        </authorList>
    </citation>
    <scope>NUCLEOTIDE SEQUENCE [LARGE SCALE GENOMIC DNA]</scope>
    <source>
        <strain evidence="2 3">CBS 144469</strain>
    </source>
</reference>
<name>A0A8H6I644_9AGAR</name>
<comment type="caution">
    <text evidence="2">The sequence shown here is derived from an EMBL/GenBank/DDBJ whole genome shotgun (WGS) entry which is preliminary data.</text>
</comment>
<evidence type="ECO:0000313" key="2">
    <source>
        <dbReference type="EMBL" id="KAF6758138.1"/>
    </source>
</evidence>